<evidence type="ECO:0000313" key="3">
    <source>
        <dbReference type="Proteomes" id="UP000091820"/>
    </source>
</evidence>
<protein>
    <submittedName>
        <fullName evidence="2">Uncharacterized protein</fullName>
    </submittedName>
</protein>
<feature type="region of interest" description="Disordered" evidence="1">
    <location>
        <begin position="103"/>
        <end position="123"/>
    </location>
</feature>
<dbReference type="EnsemblMetazoa" id="GBRI043668-RA">
    <property type="protein sequence ID" value="GBRI043668-PA"/>
    <property type="gene ID" value="GBRI043668"/>
</dbReference>
<reference evidence="3" key="1">
    <citation type="submission" date="2014-03" db="EMBL/GenBank/DDBJ databases">
        <authorList>
            <person name="Aksoy S."/>
            <person name="Warren W."/>
            <person name="Wilson R.K."/>
        </authorList>
    </citation>
    <scope>NUCLEOTIDE SEQUENCE [LARGE SCALE GENOMIC DNA]</scope>
    <source>
        <strain evidence="3">IAEA</strain>
    </source>
</reference>
<organism evidence="2 3">
    <name type="scientific">Glossina brevipalpis</name>
    <dbReference type="NCBI Taxonomy" id="37001"/>
    <lineage>
        <taxon>Eukaryota</taxon>
        <taxon>Metazoa</taxon>
        <taxon>Ecdysozoa</taxon>
        <taxon>Arthropoda</taxon>
        <taxon>Hexapoda</taxon>
        <taxon>Insecta</taxon>
        <taxon>Pterygota</taxon>
        <taxon>Neoptera</taxon>
        <taxon>Endopterygota</taxon>
        <taxon>Diptera</taxon>
        <taxon>Brachycera</taxon>
        <taxon>Muscomorpha</taxon>
        <taxon>Hippoboscoidea</taxon>
        <taxon>Glossinidae</taxon>
        <taxon>Glossina</taxon>
    </lineage>
</organism>
<dbReference type="VEuPathDB" id="VectorBase:GBRI043668"/>
<name>A0A1A9X497_9MUSC</name>
<keyword evidence="3" id="KW-1185">Reference proteome</keyword>
<evidence type="ECO:0000256" key="1">
    <source>
        <dbReference type="SAM" id="MobiDB-lite"/>
    </source>
</evidence>
<dbReference type="AlphaFoldDB" id="A0A1A9X497"/>
<dbReference type="Proteomes" id="UP000091820">
    <property type="component" value="Unassembled WGS sequence"/>
</dbReference>
<proteinExistence type="predicted"/>
<evidence type="ECO:0000313" key="2">
    <source>
        <dbReference type="EnsemblMetazoa" id="GBRI043668-PA"/>
    </source>
</evidence>
<reference evidence="2" key="2">
    <citation type="submission" date="2020-05" db="UniProtKB">
        <authorList>
            <consortium name="EnsemblMetazoa"/>
        </authorList>
    </citation>
    <scope>IDENTIFICATION</scope>
    <source>
        <strain evidence="2">IAEA</strain>
    </source>
</reference>
<accession>A0A1A9X497</accession>
<sequence>MQRYTPLSDREVADATSRHYNNKNNLAKLHWWHAPIPKLTLQQQQELLHLQQQKQNEPPPIAITQGASSTTTLENDHNHHSNANLSINYNCSNQAHPVIVTPSKQSGAHHSLRQQTSIRSSRNKLYQQSSTSDEAFHLDQQVSKVPAFNNQFSIEEDQDHHTCQDSKLLMNESLREKRLIKERI</sequence>